<evidence type="ECO:0000313" key="2">
    <source>
        <dbReference type="EMBL" id="KAL2652656.1"/>
    </source>
</evidence>
<dbReference type="EMBL" id="JBHFFA010000001">
    <property type="protein sequence ID" value="KAL2652656.1"/>
    <property type="molecule type" value="Genomic_DNA"/>
</dbReference>
<reference evidence="2 3" key="1">
    <citation type="submission" date="2024-09" db="EMBL/GenBank/DDBJ databases">
        <title>Chromosome-scale assembly of Riccia fluitans.</title>
        <authorList>
            <person name="Paukszto L."/>
            <person name="Sawicki J."/>
            <person name="Karawczyk K."/>
            <person name="Piernik-Szablinska J."/>
            <person name="Szczecinska M."/>
            <person name="Mazdziarz M."/>
        </authorList>
    </citation>
    <scope>NUCLEOTIDE SEQUENCE [LARGE SCALE GENOMIC DNA]</scope>
    <source>
        <strain evidence="2">Rf_01</strain>
        <tissue evidence="2">Aerial parts of the thallus</tissue>
    </source>
</reference>
<keyword evidence="3" id="KW-1185">Reference proteome</keyword>
<dbReference type="AlphaFoldDB" id="A0ABD1ZPJ9"/>
<protein>
    <submittedName>
        <fullName evidence="2">Uncharacterized protein</fullName>
    </submittedName>
</protein>
<proteinExistence type="predicted"/>
<accession>A0ABD1ZPJ9</accession>
<sequence length="118" mass="13557">MDQLAQRLRTKIPFVWGGTHSDGDRSSDHSNGPTVMDTGRVTRQYVSRGFDPPEIEAYSKRAHRHLETLQDITIEEDNIQDEDEGEDEPLDETFAQEEACELEEELQDQVALAEFFNM</sequence>
<comment type="caution">
    <text evidence="2">The sequence shown here is derived from an EMBL/GenBank/DDBJ whole genome shotgun (WGS) entry which is preliminary data.</text>
</comment>
<organism evidence="2 3">
    <name type="scientific">Riccia fluitans</name>
    <dbReference type="NCBI Taxonomy" id="41844"/>
    <lineage>
        <taxon>Eukaryota</taxon>
        <taxon>Viridiplantae</taxon>
        <taxon>Streptophyta</taxon>
        <taxon>Embryophyta</taxon>
        <taxon>Marchantiophyta</taxon>
        <taxon>Marchantiopsida</taxon>
        <taxon>Marchantiidae</taxon>
        <taxon>Marchantiales</taxon>
        <taxon>Ricciaceae</taxon>
        <taxon>Riccia</taxon>
    </lineage>
</organism>
<evidence type="ECO:0000313" key="3">
    <source>
        <dbReference type="Proteomes" id="UP001605036"/>
    </source>
</evidence>
<evidence type="ECO:0000256" key="1">
    <source>
        <dbReference type="SAM" id="MobiDB-lite"/>
    </source>
</evidence>
<dbReference type="Proteomes" id="UP001605036">
    <property type="component" value="Unassembled WGS sequence"/>
</dbReference>
<feature type="region of interest" description="Disordered" evidence="1">
    <location>
        <begin position="15"/>
        <end position="50"/>
    </location>
</feature>
<name>A0ABD1ZPJ9_9MARC</name>
<gene>
    <name evidence="2" type="ORF">R1flu_020784</name>
</gene>